<evidence type="ECO:0000256" key="4">
    <source>
        <dbReference type="ARBA" id="ARBA00023136"/>
    </source>
</evidence>
<dbReference type="PANTHER" id="PTHR42727">
    <property type="entry name" value="PHOSPHATE TRANSPORT SYSTEM PERMEASE PROTEIN"/>
    <property type="match status" value="1"/>
</dbReference>
<comment type="caution">
    <text evidence="7">The sequence shown here is derived from an EMBL/GenBank/DDBJ whole genome shotgun (WGS) entry which is preliminary data.</text>
</comment>
<evidence type="ECO:0000256" key="5">
    <source>
        <dbReference type="SAM" id="Phobius"/>
    </source>
</evidence>
<feature type="transmembrane region" description="Helical" evidence="5">
    <location>
        <begin position="272"/>
        <end position="293"/>
    </location>
</feature>
<feature type="domain" description="ABC transmembrane type-1" evidence="6">
    <location>
        <begin position="229"/>
        <end position="356"/>
    </location>
</feature>
<dbReference type="GO" id="GO:0055085">
    <property type="term" value="P:transmembrane transport"/>
    <property type="evidence" value="ECO:0007669"/>
    <property type="project" value="InterPro"/>
</dbReference>
<dbReference type="Pfam" id="PF00528">
    <property type="entry name" value="BPD_transp_1"/>
    <property type="match status" value="1"/>
</dbReference>
<dbReference type="GO" id="GO:0006817">
    <property type="term" value="P:phosphate ion transport"/>
    <property type="evidence" value="ECO:0007669"/>
    <property type="project" value="InterPro"/>
</dbReference>
<dbReference type="GO" id="GO:0016020">
    <property type="term" value="C:membrane"/>
    <property type="evidence" value="ECO:0007669"/>
    <property type="project" value="UniProtKB-SubCell"/>
</dbReference>
<dbReference type="AlphaFoldDB" id="A0A0F9AWW6"/>
<accession>A0A0F9AWW6</accession>
<feature type="transmembrane region" description="Helical" evidence="5">
    <location>
        <begin position="222"/>
        <end position="252"/>
    </location>
</feature>
<reference evidence="7" key="1">
    <citation type="journal article" date="2015" name="Nature">
        <title>Complex archaea that bridge the gap between prokaryotes and eukaryotes.</title>
        <authorList>
            <person name="Spang A."/>
            <person name="Saw J.H."/>
            <person name="Jorgensen S.L."/>
            <person name="Zaremba-Niedzwiedzka K."/>
            <person name="Martijn J."/>
            <person name="Lind A.E."/>
            <person name="van Eijk R."/>
            <person name="Schleper C."/>
            <person name="Guy L."/>
            <person name="Ettema T.J."/>
        </authorList>
    </citation>
    <scope>NUCLEOTIDE SEQUENCE</scope>
</reference>
<evidence type="ECO:0000259" key="6">
    <source>
        <dbReference type="PROSITE" id="PS50928"/>
    </source>
</evidence>
<evidence type="ECO:0000313" key="7">
    <source>
        <dbReference type="EMBL" id="KKK82869.1"/>
    </source>
</evidence>
<dbReference type="CDD" id="cd06261">
    <property type="entry name" value="TM_PBP2"/>
    <property type="match status" value="1"/>
</dbReference>
<protein>
    <recommendedName>
        <fullName evidence="6">ABC transmembrane type-1 domain-containing protein</fullName>
    </recommendedName>
</protein>
<feature type="transmembrane region" description="Helical" evidence="5">
    <location>
        <begin position="127"/>
        <end position="145"/>
    </location>
</feature>
<keyword evidence="3 5" id="KW-1133">Transmembrane helix</keyword>
<dbReference type="InterPro" id="IPR035906">
    <property type="entry name" value="MetI-like_sf"/>
</dbReference>
<dbReference type="Pfam" id="PF12501">
    <property type="entry name" value="DUF3708"/>
    <property type="match status" value="1"/>
</dbReference>
<evidence type="ECO:0000256" key="1">
    <source>
        <dbReference type="ARBA" id="ARBA00004141"/>
    </source>
</evidence>
<feature type="transmembrane region" description="Helical" evidence="5">
    <location>
        <begin position="42"/>
        <end position="63"/>
    </location>
</feature>
<organism evidence="7">
    <name type="scientific">marine sediment metagenome</name>
    <dbReference type="NCBI Taxonomy" id="412755"/>
    <lineage>
        <taxon>unclassified sequences</taxon>
        <taxon>metagenomes</taxon>
        <taxon>ecological metagenomes</taxon>
    </lineage>
</organism>
<proteinExistence type="predicted"/>
<feature type="transmembrane region" description="Helical" evidence="5">
    <location>
        <begin position="165"/>
        <end position="186"/>
    </location>
</feature>
<sequence length="356" mass="37655">MTTLAFALLLTASLAGYAWNRQAAQAIRKDGGRLHSLSGYHGLYSVLTVLVPIVVVILLWLLLQGAVIDWLVMGGLQDRIATLAEGERQLVLTEIKSIAGGRVFGTPEDWKLAAAARLSGLRDASGIALLVVVGLAALVLILLARRRVSADFRARQGVERIVSGLMIFCSVVAIFTTVGIIAALIFETAKFLEKVPLTEFLFGLNWEPQIPIREGQVAAEGAFGWIPVILGTIVISAVAMFIAIPVGLLSAIYLNEFAPRAFRAVAKPVLEILAGVPTVVYGFFAILVVAPAIRSFGAMLGIPVAPNTALAAGSVMGVMLIPFISSFADDALSAVPRSLRDGALALGATRAETMLN</sequence>
<dbReference type="InterPro" id="IPR000515">
    <property type="entry name" value="MetI-like"/>
</dbReference>
<gene>
    <name evidence="7" type="ORF">LCGC14_2799090</name>
</gene>
<feature type="transmembrane region" description="Helical" evidence="5">
    <location>
        <begin position="305"/>
        <end position="328"/>
    </location>
</feature>
<dbReference type="SUPFAM" id="SSF161098">
    <property type="entry name" value="MetI-like"/>
    <property type="match status" value="1"/>
</dbReference>
<evidence type="ECO:0000256" key="3">
    <source>
        <dbReference type="ARBA" id="ARBA00022989"/>
    </source>
</evidence>
<name>A0A0F9AWW6_9ZZZZ</name>
<dbReference type="EMBL" id="LAZR01052477">
    <property type="protein sequence ID" value="KKK82869.1"/>
    <property type="molecule type" value="Genomic_DNA"/>
</dbReference>
<evidence type="ECO:0000256" key="2">
    <source>
        <dbReference type="ARBA" id="ARBA00022692"/>
    </source>
</evidence>
<feature type="non-terminal residue" evidence="7">
    <location>
        <position position="356"/>
    </location>
</feature>
<keyword evidence="2 5" id="KW-0812">Transmembrane</keyword>
<dbReference type="Gene3D" id="1.10.3720.10">
    <property type="entry name" value="MetI-like"/>
    <property type="match status" value="1"/>
</dbReference>
<dbReference type="PANTHER" id="PTHR42727:SF1">
    <property type="entry name" value="PHOSPHATE TRANSPORT SYSTEM PERMEASE"/>
    <property type="match status" value="1"/>
</dbReference>
<dbReference type="InterPro" id="IPR022182">
    <property type="entry name" value="PstC_N"/>
</dbReference>
<comment type="subcellular location">
    <subcellularLocation>
        <location evidence="1">Membrane</location>
        <topology evidence="1">Multi-pass membrane protein</topology>
    </subcellularLocation>
</comment>
<keyword evidence="4 5" id="KW-0472">Membrane</keyword>
<dbReference type="PROSITE" id="PS50928">
    <property type="entry name" value="ABC_TM1"/>
    <property type="match status" value="1"/>
</dbReference>